<dbReference type="KEGG" id="nmy:CJ229_004845"/>
<dbReference type="PROSITE" id="PS51186">
    <property type="entry name" value="GNAT"/>
    <property type="match status" value="1"/>
</dbReference>
<reference evidence="3" key="1">
    <citation type="submission" date="2017-09" db="EMBL/GenBank/DDBJ databases">
        <title>Bacterial strain isolated from the female urinary microbiota.</title>
        <authorList>
            <person name="Thomas-White K."/>
            <person name="Kumar N."/>
            <person name="Forster S."/>
            <person name="Putonti C."/>
            <person name="Lawley T."/>
            <person name="Wolfe A.J."/>
        </authorList>
    </citation>
    <scope>NUCLEOTIDE SEQUENCE [LARGE SCALE GENOMIC DNA]</scope>
    <source>
        <strain evidence="3">UMB0959</strain>
    </source>
</reference>
<dbReference type="PANTHER" id="PTHR43415:SF3">
    <property type="entry name" value="GNAT-FAMILY ACETYLTRANSFERASE"/>
    <property type="match status" value="1"/>
</dbReference>
<dbReference type="RefSeq" id="WP_102167623.1">
    <property type="nucleotide sequence ID" value="NZ_CP136964.1"/>
</dbReference>
<dbReference type="Proteomes" id="UP000243626">
    <property type="component" value="Chromosome"/>
</dbReference>
<evidence type="ECO:0000313" key="2">
    <source>
        <dbReference type="EMBL" id="WOS95436.1"/>
    </source>
</evidence>
<gene>
    <name evidence="2" type="ORF">CJ229_004845</name>
</gene>
<accession>A0AAF1BUS4</accession>
<dbReference type="InterPro" id="IPR016181">
    <property type="entry name" value="Acyl_CoA_acyltransferase"/>
</dbReference>
<feature type="domain" description="N-acetyltransferase" evidence="1">
    <location>
        <begin position="3"/>
        <end position="169"/>
    </location>
</feature>
<dbReference type="EMBL" id="CP136964">
    <property type="protein sequence ID" value="WOS95436.1"/>
    <property type="molecule type" value="Genomic_DNA"/>
</dbReference>
<dbReference type="GO" id="GO:0016747">
    <property type="term" value="F:acyltransferase activity, transferring groups other than amino-acyl groups"/>
    <property type="evidence" value="ECO:0007669"/>
    <property type="project" value="InterPro"/>
</dbReference>
<proteinExistence type="predicted"/>
<organism evidence="2 3">
    <name type="scientific">Nosocomiicoccus massiliensis</name>
    <dbReference type="NCBI Taxonomy" id="1232430"/>
    <lineage>
        <taxon>Bacteria</taxon>
        <taxon>Bacillati</taxon>
        <taxon>Bacillota</taxon>
        <taxon>Bacilli</taxon>
        <taxon>Bacillales</taxon>
        <taxon>Staphylococcaceae</taxon>
        <taxon>Nosocomiicoccus</taxon>
    </lineage>
</organism>
<evidence type="ECO:0000259" key="1">
    <source>
        <dbReference type="PROSITE" id="PS51186"/>
    </source>
</evidence>
<reference evidence="2 3" key="2">
    <citation type="submission" date="2023-10" db="EMBL/GenBank/DDBJ databases">
        <authorList>
            <person name="Choi B."/>
        </authorList>
    </citation>
    <scope>NUCLEOTIDE SEQUENCE [LARGE SCALE GENOMIC DNA]</scope>
    <source>
        <strain evidence="2 3">UMB0959</strain>
    </source>
</reference>
<dbReference type="InterPro" id="IPR000182">
    <property type="entry name" value="GNAT_dom"/>
</dbReference>
<dbReference type="CDD" id="cd04301">
    <property type="entry name" value="NAT_SF"/>
    <property type="match status" value="1"/>
</dbReference>
<keyword evidence="2" id="KW-0012">Acyltransferase</keyword>
<dbReference type="Gene3D" id="3.40.630.30">
    <property type="match status" value="1"/>
</dbReference>
<name>A0AAF1BUS4_9STAP</name>
<keyword evidence="2" id="KW-0808">Transferase</keyword>
<dbReference type="AlphaFoldDB" id="A0AAF1BUS4"/>
<evidence type="ECO:0000313" key="3">
    <source>
        <dbReference type="Proteomes" id="UP000243626"/>
    </source>
</evidence>
<protein>
    <submittedName>
        <fullName evidence="2">GNAT family N-acetyltransferase</fullName>
        <ecNumber evidence="2">2.3.1.-</ecNumber>
    </submittedName>
</protein>
<dbReference type="EC" id="2.3.1.-" evidence="2"/>
<dbReference type="Pfam" id="PF00583">
    <property type="entry name" value="Acetyltransf_1"/>
    <property type="match status" value="1"/>
</dbReference>
<dbReference type="PANTHER" id="PTHR43415">
    <property type="entry name" value="SPERMIDINE N(1)-ACETYLTRANSFERASE"/>
    <property type="match status" value="1"/>
</dbReference>
<dbReference type="SUPFAM" id="SSF55729">
    <property type="entry name" value="Acyl-CoA N-acyltransferases (Nat)"/>
    <property type="match status" value="1"/>
</dbReference>
<sequence length="169" mass="19295">MNLEIRKPKIEDAESIIEHKIKVTKENPDTLATAIENQEPDLEDQINKIKNIGENDLKLVALDGDTVIGIINMFHDKRHKFRHIAQFGISVQHKYAGHGIGSKLIQEVVDFATENDNIEKLILTVFGNNDGAIKLYERFGFESEATLKDQVKLNNDSYTDLIYMSKWVK</sequence>
<keyword evidence="3" id="KW-1185">Reference proteome</keyword>